<dbReference type="NCBIfam" id="TIGR00756">
    <property type="entry name" value="PPR"/>
    <property type="match status" value="2"/>
</dbReference>
<protein>
    <submittedName>
        <fullName evidence="3">Pentatricopeptide repeat</fullName>
    </submittedName>
</protein>
<evidence type="ECO:0000256" key="2">
    <source>
        <dbReference type="PROSITE-ProRule" id="PRU00708"/>
    </source>
</evidence>
<dbReference type="Gene3D" id="1.25.40.10">
    <property type="entry name" value="Tetratricopeptide repeat domain"/>
    <property type="match status" value="6"/>
</dbReference>
<keyword evidence="4" id="KW-1185">Reference proteome</keyword>
<dbReference type="InterPro" id="IPR002885">
    <property type="entry name" value="PPR_rpt"/>
</dbReference>
<reference evidence="3 4" key="1">
    <citation type="submission" date="2023-12" db="EMBL/GenBank/DDBJ databases">
        <title>A high-quality genome assembly for Dillenia turbinata (Dilleniales).</title>
        <authorList>
            <person name="Chanderbali A."/>
        </authorList>
    </citation>
    <scope>NUCLEOTIDE SEQUENCE [LARGE SCALE GENOMIC DNA]</scope>
    <source>
        <strain evidence="3">LSX21</strain>
        <tissue evidence="3">Leaf</tissue>
    </source>
</reference>
<gene>
    <name evidence="3" type="ORF">RJ641_034882</name>
</gene>
<dbReference type="FunFam" id="1.25.40.10:FF:000285">
    <property type="entry name" value="Pentatricopeptide repeat-containing protein, chloroplastic"/>
    <property type="match status" value="1"/>
</dbReference>
<feature type="repeat" description="PPR" evidence="2">
    <location>
        <begin position="226"/>
        <end position="260"/>
    </location>
</feature>
<dbReference type="PROSITE" id="PS51375">
    <property type="entry name" value="PPR"/>
    <property type="match status" value="2"/>
</dbReference>
<name>A0AAN8ZEE9_9MAGN</name>
<dbReference type="Proteomes" id="UP001370490">
    <property type="component" value="Unassembled WGS sequence"/>
</dbReference>
<evidence type="ECO:0000313" key="3">
    <source>
        <dbReference type="EMBL" id="KAK6934727.1"/>
    </source>
</evidence>
<dbReference type="Pfam" id="PF13041">
    <property type="entry name" value="PPR_2"/>
    <property type="match status" value="1"/>
</dbReference>
<organism evidence="3 4">
    <name type="scientific">Dillenia turbinata</name>
    <dbReference type="NCBI Taxonomy" id="194707"/>
    <lineage>
        <taxon>Eukaryota</taxon>
        <taxon>Viridiplantae</taxon>
        <taxon>Streptophyta</taxon>
        <taxon>Embryophyta</taxon>
        <taxon>Tracheophyta</taxon>
        <taxon>Spermatophyta</taxon>
        <taxon>Magnoliopsida</taxon>
        <taxon>eudicotyledons</taxon>
        <taxon>Gunneridae</taxon>
        <taxon>Pentapetalae</taxon>
        <taxon>Dilleniales</taxon>
        <taxon>Dilleniaceae</taxon>
        <taxon>Dillenia</taxon>
    </lineage>
</organism>
<accession>A0AAN8ZEE9</accession>
<dbReference type="AlphaFoldDB" id="A0AAN8ZEE9"/>
<dbReference type="GO" id="GO:0003723">
    <property type="term" value="F:RNA binding"/>
    <property type="evidence" value="ECO:0007669"/>
    <property type="project" value="InterPro"/>
</dbReference>
<evidence type="ECO:0000313" key="4">
    <source>
        <dbReference type="Proteomes" id="UP001370490"/>
    </source>
</evidence>
<dbReference type="Pfam" id="PF01535">
    <property type="entry name" value="PPR"/>
    <property type="match status" value="7"/>
</dbReference>
<dbReference type="PANTHER" id="PTHR47926">
    <property type="entry name" value="PENTATRICOPEPTIDE REPEAT-CONTAINING PROTEIN"/>
    <property type="match status" value="1"/>
</dbReference>
<dbReference type="GO" id="GO:0009451">
    <property type="term" value="P:RNA modification"/>
    <property type="evidence" value="ECO:0007669"/>
    <property type="project" value="InterPro"/>
</dbReference>
<dbReference type="EMBL" id="JBAMMX010000008">
    <property type="protein sequence ID" value="KAK6934727.1"/>
    <property type="molecule type" value="Genomic_DNA"/>
</dbReference>
<comment type="caution">
    <text evidence="3">The sequence shown here is derived from an EMBL/GenBank/DDBJ whole genome shotgun (WGS) entry which is preliminary data.</text>
</comment>
<proteinExistence type="predicted"/>
<feature type="repeat" description="PPR" evidence="2">
    <location>
        <begin position="123"/>
        <end position="157"/>
    </location>
</feature>
<dbReference type="InterPro" id="IPR046960">
    <property type="entry name" value="PPR_At4g14850-like_plant"/>
</dbReference>
<evidence type="ECO:0000256" key="1">
    <source>
        <dbReference type="ARBA" id="ARBA00022737"/>
    </source>
</evidence>
<sequence length="789" mass="88379">MILRRFQLISTRSRRVRIHLLLQNHACSFKETRETHLQQRLVRLRNFSNVSGNSFPDCFSLLHHLGGCESTQDINNGKAVHSICIKTGFHRLPYVQNNIMRFYGNCDNLIKARQLFDEMSEPNLVSWTCMISLYVRKGQYDVALCMFSDMCRLGLRPNEFGFSVAIKACRVKGDIVMGELIYGLIMKCGFELDEFCSSSILGLFSDLGESESARKFFDGVPSWRRSEALWNTLLNSYAEGSDAKGVVMLFGQMMHSGTLPSCFTFAIVAKLCATILCLNLTSIFQCQIIKFGFQSHLVVGGALVNAYAKLRLLNSACEVFRNLEEKDNTVWCSLMAGFHLVGVAEGGLNCYLEFLSEGHKPDPFTFATVLSLCSGSETRNFDSQLHCSFFKYGFILDSFLGSAFIDMYGSKGFVSEAYKCFLEVKEKSEVCFGAMIKIFVSYSYNNKALQLFCYMKKLGYLPSLSILCHVLKACSTLSLFEKGRSLHGQIIQFPGAPDKLTAENVLIEMYAKCGAVDEAENVFRNIKVPNEFSWTAIMIACNESWQFGRSLQLFYEMFLSPVPVKPSPFAMVTALQACEMLKSLGKGKQLHAYCIKGGLESQSFVGSSLINMYAADKSEIRSAFQVFGSMSEHDIVSWCTMMSVSARNGHETEALSLFAELYNASIFSIDEVILSTCLSACAGLSALEKGKWFHAYILKSGFMLHEHVNSSVIDMYSKSGSIDGARKINSIEMRNKMKEETVCKKPGHSWVQIKVCKVCSRPMCWLDGIIAVASFTMQSSENNPAFWIK</sequence>
<dbReference type="InterPro" id="IPR011990">
    <property type="entry name" value="TPR-like_helical_dom_sf"/>
</dbReference>
<dbReference type="FunFam" id="1.25.40.10:FF:000381">
    <property type="entry name" value="Pentatricopeptide repeat-containing protein"/>
    <property type="match status" value="1"/>
</dbReference>
<keyword evidence="1" id="KW-0677">Repeat</keyword>